<dbReference type="Proteomes" id="UP000274822">
    <property type="component" value="Unassembled WGS sequence"/>
</dbReference>
<protein>
    <submittedName>
        <fullName evidence="1">Uncharacterized protein</fullName>
    </submittedName>
</protein>
<reference evidence="1 2" key="1">
    <citation type="journal article" date="2018" name="New Phytol.">
        <title>Phylogenomics of Endogonaceae and evolution of mycorrhizas within Mucoromycota.</title>
        <authorList>
            <person name="Chang Y."/>
            <person name="Desiro A."/>
            <person name="Na H."/>
            <person name="Sandor L."/>
            <person name="Lipzen A."/>
            <person name="Clum A."/>
            <person name="Barry K."/>
            <person name="Grigoriev I.V."/>
            <person name="Martin F.M."/>
            <person name="Stajich J.E."/>
            <person name="Smith M.E."/>
            <person name="Bonito G."/>
            <person name="Spatafora J.W."/>
        </authorList>
    </citation>
    <scope>NUCLEOTIDE SEQUENCE [LARGE SCALE GENOMIC DNA]</scope>
    <source>
        <strain evidence="1 2">AD002</strain>
    </source>
</reference>
<evidence type="ECO:0000313" key="2">
    <source>
        <dbReference type="Proteomes" id="UP000274822"/>
    </source>
</evidence>
<evidence type="ECO:0000313" key="1">
    <source>
        <dbReference type="EMBL" id="RUS34941.1"/>
    </source>
</evidence>
<gene>
    <name evidence="1" type="ORF">BC938DRAFT_477608</name>
</gene>
<dbReference type="AlphaFoldDB" id="A0A433QYW5"/>
<keyword evidence="2" id="KW-1185">Reference proteome</keyword>
<dbReference type="EMBL" id="RBNJ01000285">
    <property type="protein sequence ID" value="RUS34941.1"/>
    <property type="molecule type" value="Genomic_DNA"/>
</dbReference>
<proteinExistence type="predicted"/>
<name>A0A433QYW5_9FUNG</name>
<sequence>MTCECGRGGGVAAVNVYLDVIVDEDFFADEVVIHIYRCGRVDILADADVLADEDVPADVDVTADVDALAGVDVFCRCRCVLVNIWSFLKDSGKITR</sequence>
<comment type="caution">
    <text evidence="1">The sequence shown here is derived from an EMBL/GenBank/DDBJ whole genome shotgun (WGS) entry which is preliminary data.</text>
</comment>
<accession>A0A433QYW5</accession>
<organism evidence="1 2">
    <name type="scientific">Jimgerdemannia flammicorona</name>
    <dbReference type="NCBI Taxonomy" id="994334"/>
    <lineage>
        <taxon>Eukaryota</taxon>
        <taxon>Fungi</taxon>
        <taxon>Fungi incertae sedis</taxon>
        <taxon>Mucoromycota</taxon>
        <taxon>Mucoromycotina</taxon>
        <taxon>Endogonomycetes</taxon>
        <taxon>Endogonales</taxon>
        <taxon>Endogonaceae</taxon>
        <taxon>Jimgerdemannia</taxon>
    </lineage>
</organism>